<dbReference type="PANTHER" id="PTHR43685:SF2">
    <property type="entry name" value="GLYCOSYLTRANSFERASE 2-LIKE DOMAIN-CONTAINING PROTEIN"/>
    <property type="match status" value="1"/>
</dbReference>
<protein>
    <submittedName>
        <fullName evidence="2">Unannotated protein</fullName>
    </submittedName>
</protein>
<sequence length="265" mass="29481">MNVAVVIVTHNSAQFITETLESVKVQTQLPDRIVIIDDHSSDETMQVVRQQLITSGLTYVIVSSSSEAKDLHTRIAQNFLQGVTAAKENGAEVVVLGDHDDVWHVDRIAQHLKIFSENPSAVMVAADGVIKTDENPAMPRTLRTSFPVPANFNEMRASQQFHYVVRHSVATGGASAIKPANFQYLNVPKGWLHDRWWSLAAAAHHALVIDTTPVIDYRISATQQVGLDTAAQLDGNQKWLKHHTKNIFRSMKRAYDVVPLYIASR</sequence>
<dbReference type="Pfam" id="PF00535">
    <property type="entry name" value="Glycos_transf_2"/>
    <property type="match status" value="1"/>
</dbReference>
<organism evidence="2">
    <name type="scientific">freshwater metagenome</name>
    <dbReference type="NCBI Taxonomy" id="449393"/>
    <lineage>
        <taxon>unclassified sequences</taxon>
        <taxon>metagenomes</taxon>
        <taxon>ecological metagenomes</taxon>
    </lineage>
</organism>
<dbReference type="PANTHER" id="PTHR43685">
    <property type="entry name" value="GLYCOSYLTRANSFERASE"/>
    <property type="match status" value="1"/>
</dbReference>
<dbReference type="EMBL" id="CAFBPZ010000189">
    <property type="protein sequence ID" value="CAB5043290.1"/>
    <property type="molecule type" value="Genomic_DNA"/>
</dbReference>
<dbReference type="AlphaFoldDB" id="A0A6J7SS33"/>
<proteinExistence type="predicted"/>
<feature type="domain" description="Glycosyltransferase 2-like" evidence="1">
    <location>
        <begin position="5"/>
        <end position="145"/>
    </location>
</feature>
<dbReference type="InterPro" id="IPR001173">
    <property type="entry name" value="Glyco_trans_2-like"/>
</dbReference>
<evidence type="ECO:0000259" key="1">
    <source>
        <dbReference type="Pfam" id="PF00535"/>
    </source>
</evidence>
<accession>A0A6J7SS33</accession>
<dbReference type="Gene3D" id="3.90.550.10">
    <property type="entry name" value="Spore Coat Polysaccharide Biosynthesis Protein SpsA, Chain A"/>
    <property type="match status" value="1"/>
</dbReference>
<reference evidence="2" key="1">
    <citation type="submission" date="2020-05" db="EMBL/GenBank/DDBJ databases">
        <authorList>
            <person name="Chiriac C."/>
            <person name="Salcher M."/>
            <person name="Ghai R."/>
            <person name="Kavagutti S V."/>
        </authorList>
    </citation>
    <scope>NUCLEOTIDE SEQUENCE</scope>
</reference>
<gene>
    <name evidence="2" type="ORF">UFOPK4237_01744</name>
</gene>
<name>A0A6J7SS33_9ZZZZ</name>
<dbReference type="InterPro" id="IPR029044">
    <property type="entry name" value="Nucleotide-diphossugar_trans"/>
</dbReference>
<evidence type="ECO:0000313" key="2">
    <source>
        <dbReference type="EMBL" id="CAB5043290.1"/>
    </source>
</evidence>
<dbReference type="SUPFAM" id="SSF53448">
    <property type="entry name" value="Nucleotide-diphospho-sugar transferases"/>
    <property type="match status" value="1"/>
</dbReference>
<dbReference type="InterPro" id="IPR050834">
    <property type="entry name" value="Glycosyltransf_2"/>
</dbReference>